<name>A0A822YIS6_NELNU</name>
<proteinExistence type="predicted"/>
<accession>A0A822YIS6</accession>
<protein>
    <submittedName>
        <fullName evidence="1">Uncharacterized protein</fullName>
    </submittedName>
</protein>
<dbReference type="Proteomes" id="UP000607653">
    <property type="component" value="Unassembled WGS sequence"/>
</dbReference>
<evidence type="ECO:0000313" key="1">
    <source>
        <dbReference type="EMBL" id="DAD32023.1"/>
    </source>
</evidence>
<dbReference type="AlphaFoldDB" id="A0A822YIS6"/>
<comment type="caution">
    <text evidence="1">The sequence shown here is derived from an EMBL/GenBank/DDBJ whole genome shotgun (WGS) entry which is preliminary data.</text>
</comment>
<keyword evidence="2" id="KW-1185">Reference proteome</keyword>
<reference evidence="1 2" key="1">
    <citation type="journal article" date="2020" name="Mol. Biol. Evol.">
        <title>Distinct Expression and Methylation Patterns for Genes with Different Fates following a Single Whole-Genome Duplication in Flowering Plants.</title>
        <authorList>
            <person name="Shi T."/>
            <person name="Rahmani R.S."/>
            <person name="Gugger P.F."/>
            <person name="Wang M."/>
            <person name="Li H."/>
            <person name="Zhang Y."/>
            <person name="Li Z."/>
            <person name="Wang Q."/>
            <person name="Van de Peer Y."/>
            <person name="Marchal K."/>
            <person name="Chen J."/>
        </authorList>
    </citation>
    <scope>NUCLEOTIDE SEQUENCE [LARGE SCALE GENOMIC DNA]</scope>
    <source>
        <tissue evidence="1">Leaf</tissue>
    </source>
</reference>
<gene>
    <name evidence="1" type="ORF">HUJ06_010874</name>
</gene>
<sequence>MAGAVIAELEYVKEFIAQKRKKFAAPISPEAAVVQTIKNLRSFQCIISLTVSLSGP</sequence>
<organism evidence="1 2">
    <name type="scientific">Nelumbo nucifera</name>
    <name type="common">Sacred lotus</name>
    <dbReference type="NCBI Taxonomy" id="4432"/>
    <lineage>
        <taxon>Eukaryota</taxon>
        <taxon>Viridiplantae</taxon>
        <taxon>Streptophyta</taxon>
        <taxon>Embryophyta</taxon>
        <taxon>Tracheophyta</taxon>
        <taxon>Spermatophyta</taxon>
        <taxon>Magnoliopsida</taxon>
        <taxon>Proteales</taxon>
        <taxon>Nelumbonaceae</taxon>
        <taxon>Nelumbo</taxon>
    </lineage>
</organism>
<evidence type="ECO:0000313" key="2">
    <source>
        <dbReference type="Proteomes" id="UP000607653"/>
    </source>
</evidence>
<dbReference type="EMBL" id="DUZY01000003">
    <property type="protein sequence ID" value="DAD32023.1"/>
    <property type="molecule type" value="Genomic_DNA"/>
</dbReference>